<name>A0A2P7QEB9_9SPHN</name>
<dbReference type="EMBL" id="PXYI01000015">
    <property type="protein sequence ID" value="PSJ36284.1"/>
    <property type="molecule type" value="Genomic_DNA"/>
</dbReference>
<reference evidence="1 2" key="1">
    <citation type="submission" date="2018-03" db="EMBL/GenBank/DDBJ databases">
        <title>The draft genome of Sphingosinicella sp. GL-C-18.</title>
        <authorList>
            <person name="Liu L."/>
            <person name="Li L."/>
            <person name="Liang L."/>
            <person name="Zhang X."/>
            <person name="Wang T."/>
        </authorList>
    </citation>
    <scope>NUCLEOTIDE SEQUENCE [LARGE SCALE GENOMIC DNA]</scope>
    <source>
        <strain evidence="1 2">GL-C-18</strain>
    </source>
</reference>
<protein>
    <submittedName>
        <fullName evidence="1">Uncharacterized protein</fullName>
    </submittedName>
</protein>
<organism evidence="1 2">
    <name type="scientific">Allosphingosinicella deserti</name>
    <dbReference type="NCBI Taxonomy" id="2116704"/>
    <lineage>
        <taxon>Bacteria</taxon>
        <taxon>Pseudomonadati</taxon>
        <taxon>Pseudomonadota</taxon>
        <taxon>Alphaproteobacteria</taxon>
        <taxon>Sphingomonadales</taxon>
        <taxon>Sphingomonadaceae</taxon>
        <taxon>Allosphingosinicella</taxon>
    </lineage>
</organism>
<dbReference type="AlphaFoldDB" id="A0A2P7QEB9"/>
<dbReference type="InterPro" id="IPR010982">
    <property type="entry name" value="Lambda_DNA-bd_dom_sf"/>
</dbReference>
<gene>
    <name evidence="1" type="ORF">C7I55_26685</name>
</gene>
<evidence type="ECO:0000313" key="2">
    <source>
        <dbReference type="Proteomes" id="UP000241167"/>
    </source>
</evidence>
<dbReference type="GO" id="GO:0003677">
    <property type="term" value="F:DNA binding"/>
    <property type="evidence" value="ECO:0007669"/>
    <property type="project" value="InterPro"/>
</dbReference>
<proteinExistence type="predicted"/>
<comment type="caution">
    <text evidence="1">The sequence shown here is derived from an EMBL/GenBank/DDBJ whole genome shotgun (WGS) entry which is preliminary data.</text>
</comment>
<keyword evidence="2" id="KW-1185">Reference proteome</keyword>
<dbReference type="Proteomes" id="UP000241167">
    <property type="component" value="Unassembled WGS sequence"/>
</dbReference>
<sequence>MTRADNDHVRTAAQDLVDRIRSRSGLTFEEIAPLLQISRRALHKWRAGDAISSGNERRLRSLADVVDRIATGDEQTTRRRLLDRQTGTVSAYDLLAEERFEAAVAMATGVKGKSKYKPNPGGLRDDIVARLSPAPDIEALPVGTPSARRLRRSRP</sequence>
<evidence type="ECO:0000313" key="1">
    <source>
        <dbReference type="EMBL" id="PSJ36284.1"/>
    </source>
</evidence>
<dbReference type="Gene3D" id="1.10.260.40">
    <property type="entry name" value="lambda repressor-like DNA-binding domains"/>
    <property type="match status" value="1"/>
</dbReference>
<accession>A0A2P7QEB9</accession>